<accession>A0A0N4X463</accession>
<proteinExistence type="predicted"/>
<feature type="region of interest" description="Disordered" evidence="1">
    <location>
        <begin position="168"/>
        <end position="197"/>
    </location>
</feature>
<gene>
    <name evidence="2" type="ORF">HPLM_LOCUS19149</name>
</gene>
<reference evidence="2 3" key="2">
    <citation type="submission" date="2018-11" db="EMBL/GenBank/DDBJ databases">
        <authorList>
            <consortium name="Pathogen Informatics"/>
        </authorList>
    </citation>
    <scope>NUCLEOTIDE SEQUENCE [LARGE SCALE GENOMIC DNA]</scope>
    <source>
        <strain evidence="2 3">MHpl1</strain>
    </source>
</reference>
<evidence type="ECO:0000313" key="3">
    <source>
        <dbReference type="Proteomes" id="UP000268014"/>
    </source>
</evidence>
<protein>
    <submittedName>
        <fullName evidence="4">Zinc finger protein</fullName>
    </submittedName>
</protein>
<dbReference type="EMBL" id="UZAF01021079">
    <property type="protein sequence ID" value="VDO75397.1"/>
    <property type="molecule type" value="Genomic_DNA"/>
</dbReference>
<organism evidence="4">
    <name type="scientific">Haemonchus placei</name>
    <name type="common">Barber's pole worm</name>
    <dbReference type="NCBI Taxonomy" id="6290"/>
    <lineage>
        <taxon>Eukaryota</taxon>
        <taxon>Metazoa</taxon>
        <taxon>Ecdysozoa</taxon>
        <taxon>Nematoda</taxon>
        <taxon>Chromadorea</taxon>
        <taxon>Rhabditida</taxon>
        <taxon>Rhabditina</taxon>
        <taxon>Rhabditomorpha</taxon>
        <taxon>Strongyloidea</taxon>
        <taxon>Trichostrongylidae</taxon>
        <taxon>Haemonchus</taxon>
    </lineage>
</organism>
<reference evidence="4" key="1">
    <citation type="submission" date="2017-02" db="UniProtKB">
        <authorList>
            <consortium name="WormBaseParasite"/>
        </authorList>
    </citation>
    <scope>IDENTIFICATION</scope>
</reference>
<evidence type="ECO:0000313" key="2">
    <source>
        <dbReference type="EMBL" id="VDO75397.1"/>
    </source>
</evidence>
<dbReference type="AlphaFoldDB" id="A0A0N4X463"/>
<evidence type="ECO:0000256" key="1">
    <source>
        <dbReference type="SAM" id="MobiDB-lite"/>
    </source>
</evidence>
<dbReference type="WBParaSite" id="HPLM_0001915501-mRNA-1">
    <property type="protein sequence ID" value="HPLM_0001915501-mRNA-1"/>
    <property type="gene ID" value="HPLM_0001915501"/>
</dbReference>
<dbReference type="Proteomes" id="UP000268014">
    <property type="component" value="Unassembled WGS sequence"/>
</dbReference>
<sequence length="287" mass="31463">MVLCAVCGRALLSAIARRTSSVLNQNVILLVSLSLAGHMNIEEARRLFESATKRLEFVCHQHLAQAAQFLLAEMAAVGNTFEELEDPSTPSGRTAYVTDIDIPLDLVNTLNRLAGGKTVVSCREVSKFINENLKRYYSTSVWPEMEEVRIGRGSSIVKNFEEGGVRGVSERPCSITSNENSVSEEDEENPTSSVLEENTDVYVTDDESESCFSTSSSVEDTDPHALSQNFLVKGNVLMKLFKFCPRCGSKLAGAHLEAVGTAAVVKFNCKQCSSTEMNWSSERNIDS</sequence>
<dbReference type="OrthoDB" id="5830942at2759"/>
<dbReference type="OMA" id="QCSSTEM"/>
<keyword evidence="3" id="KW-1185">Reference proteome</keyword>
<name>A0A0N4X463_HAEPC</name>
<evidence type="ECO:0000313" key="4">
    <source>
        <dbReference type="WBParaSite" id="HPLM_0001915501-mRNA-1"/>
    </source>
</evidence>